<keyword evidence="2" id="KW-1185">Reference proteome</keyword>
<name>A0A1L9U0W7_9EURO</name>
<dbReference type="OrthoDB" id="3508621at2759"/>
<organism evidence="1 2">
    <name type="scientific">Aspergillus sydowii CBS 593.65</name>
    <dbReference type="NCBI Taxonomy" id="1036612"/>
    <lineage>
        <taxon>Eukaryota</taxon>
        <taxon>Fungi</taxon>
        <taxon>Dikarya</taxon>
        <taxon>Ascomycota</taxon>
        <taxon>Pezizomycotina</taxon>
        <taxon>Eurotiomycetes</taxon>
        <taxon>Eurotiomycetidae</taxon>
        <taxon>Eurotiales</taxon>
        <taxon>Aspergillaceae</taxon>
        <taxon>Aspergillus</taxon>
        <taxon>Aspergillus subgen. Nidulantes</taxon>
    </lineage>
</organism>
<dbReference type="STRING" id="1036612.A0A1L9U0W7"/>
<dbReference type="Proteomes" id="UP000184356">
    <property type="component" value="Unassembled WGS sequence"/>
</dbReference>
<evidence type="ECO:0000313" key="2">
    <source>
        <dbReference type="Proteomes" id="UP000184356"/>
    </source>
</evidence>
<proteinExistence type="predicted"/>
<accession>A0A1L9U0W7</accession>
<dbReference type="GeneID" id="63761687"/>
<protein>
    <submittedName>
        <fullName evidence="1">Uncharacterized protein</fullName>
    </submittedName>
</protein>
<sequence>MLGSPASITEYSPWIFANLLSPALYRVTLAPRIQPILSHLSFSARRSSLNRRQGELITAQHPIALHTIPKPHNPTLLSAMANTPPFTDIPATAADWRIAARRAGVEYTTLRSYNSHQSASCVTREQYLTFRTLVVSRPPGEFNAGLYGLIDELERASVVLAESSEFTNYLEIIRTATANGIVDAPNALVSLSAPGTAPSLGYFAAIPEQLSEIAAGIGPQGAQHSLIQMGEKPVSAVLCNLLKAITSVAHPTRAWWRLSEYHLKANFGHVGTEPQPRGYTAITDGQLHDRYNWDIRALLECKRDTRAGSGVHVDMQEAATMLARIQQFPGRQRYVCGQVAFFPVLF</sequence>
<reference evidence="2" key="1">
    <citation type="journal article" date="2017" name="Genome Biol.">
        <title>Comparative genomics reveals high biological diversity and specific adaptations in the industrially and medically important fungal genus Aspergillus.</title>
        <authorList>
            <person name="de Vries R.P."/>
            <person name="Riley R."/>
            <person name="Wiebenga A."/>
            <person name="Aguilar-Osorio G."/>
            <person name="Amillis S."/>
            <person name="Uchima C.A."/>
            <person name="Anderluh G."/>
            <person name="Asadollahi M."/>
            <person name="Askin M."/>
            <person name="Barry K."/>
            <person name="Battaglia E."/>
            <person name="Bayram O."/>
            <person name="Benocci T."/>
            <person name="Braus-Stromeyer S.A."/>
            <person name="Caldana C."/>
            <person name="Canovas D."/>
            <person name="Cerqueira G.C."/>
            <person name="Chen F."/>
            <person name="Chen W."/>
            <person name="Choi C."/>
            <person name="Clum A."/>
            <person name="Dos Santos R.A."/>
            <person name="Damasio A.R."/>
            <person name="Diallinas G."/>
            <person name="Emri T."/>
            <person name="Fekete E."/>
            <person name="Flipphi M."/>
            <person name="Freyberg S."/>
            <person name="Gallo A."/>
            <person name="Gournas C."/>
            <person name="Habgood R."/>
            <person name="Hainaut M."/>
            <person name="Harispe M.L."/>
            <person name="Henrissat B."/>
            <person name="Hilden K.S."/>
            <person name="Hope R."/>
            <person name="Hossain A."/>
            <person name="Karabika E."/>
            <person name="Karaffa L."/>
            <person name="Karanyi Z."/>
            <person name="Krasevec N."/>
            <person name="Kuo A."/>
            <person name="Kusch H."/>
            <person name="LaButti K."/>
            <person name="Lagendijk E.L."/>
            <person name="Lapidus A."/>
            <person name="Levasseur A."/>
            <person name="Lindquist E."/>
            <person name="Lipzen A."/>
            <person name="Logrieco A.F."/>
            <person name="MacCabe A."/>
            <person name="Maekelae M.R."/>
            <person name="Malavazi I."/>
            <person name="Melin P."/>
            <person name="Meyer V."/>
            <person name="Mielnichuk N."/>
            <person name="Miskei M."/>
            <person name="Molnar A.P."/>
            <person name="Mule G."/>
            <person name="Ngan C.Y."/>
            <person name="Orejas M."/>
            <person name="Orosz E."/>
            <person name="Ouedraogo J.P."/>
            <person name="Overkamp K.M."/>
            <person name="Park H.-S."/>
            <person name="Perrone G."/>
            <person name="Piumi F."/>
            <person name="Punt P.J."/>
            <person name="Ram A.F."/>
            <person name="Ramon A."/>
            <person name="Rauscher S."/>
            <person name="Record E."/>
            <person name="Riano-Pachon D.M."/>
            <person name="Robert V."/>
            <person name="Roehrig J."/>
            <person name="Ruller R."/>
            <person name="Salamov A."/>
            <person name="Salih N.S."/>
            <person name="Samson R.A."/>
            <person name="Sandor E."/>
            <person name="Sanguinetti M."/>
            <person name="Schuetze T."/>
            <person name="Sepcic K."/>
            <person name="Shelest E."/>
            <person name="Sherlock G."/>
            <person name="Sophianopoulou V."/>
            <person name="Squina F.M."/>
            <person name="Sun H."/>
            <person name="Susca A."/>
            <person name="Todd R.B."/>
            <person name="Tsang A."/>
            <person name="Unkles S.E."/>
            <person name="van de Wiele N."/>
            <person name="van Rossen-Uffink D."/>
            <person name="Oliveira J.V."/>
            <person name="Vesth T.C."/>
            <person name="Visser J."/>
            <person name="Yu J.-H."/>
            <person name="Zhou M."/>
            <person name="Andersen M.R."/>
            <person name="Archer D.B."/>
            <person name="Baker S.E."/>
            <person name="Benoit I."/>
            <person name="Brakhage A.A."/>
            <person name="Braus G.H."/>
            <person name="Fischer R."/>
            <person name="Frisvad J.C."/>
            <person name="Goldman G.H."/>
            <person name="Houbraken J."/>
            <person name="Oakley B."/>
            <person name="Pocsi I."/>
            <person name="Scazzocchio C."/>
            <person name="Seiboth B."/>
            <person name="vanKuyk P.A."/>
            <person name="Wortman J."/>
            <person name="Dyer P.S."/>
            <person name="Grigoriev I.V."/>
        </authorList>
    </citation>
    <scope>NUCLEOTIDE SEQUENCE [LARGE SCALE GENOMIC DNA]</scope>
    <source>
        <strain evidence="2">CBS 593.65</strain>
    </source>
</reference>
<gene>
    <name evidence="1" type="ORF">ASPSYDRAFT_380080</name>
</gene>
<dbReference type="VEuPathDB" id="FungiDB:ASPSYDRAFT_380080"/>
<dbReference type="EMBL" id="KV878582">
    <property type="protein sequence ID" value="OJJ65301.1"/>
    <property type="molecule type" value="Genomic_DNA"/>
</dbReference>
<evidence type="ECO:0000313" key="1">
    <source>
        <dbReference type="EMBL" id="OJJ65301.1"/>
    </source>
</evidence>
<dbReference type="AlphaFoldDB" id="A0A1L9U0W7"/>
<dbReference type="RefSeq" id="XP_040709107.1">
    <property type="nucleotide sequence ID" value="XM_040845614.1"/>
</dbReference>